<organism evidence="2 3">
    <name type="scientific">Caerostris extrusa</name>
    <name type="common">Bark spider</name>
    <name type="synonym">Caerostris bankana</name>
    <dbReference type="NCBI Taxonomy" id="172846"/>
    <lineage>
        <taxon>Eukaryota</taxon>
        <taxon>Metazoa</taxon>
        <taxon>Ecdysozoa</taxon>
        <taxon>Arthropoda</taxon>
        <taxon>Chelicerata</taxon>
        <taxon>Arachnida</taxon>
        <taxon>Araneae</taxon>
        <taxon>Araneomorphae</taxon>
        <taxon>Entelegynae</taxon>
        <taxon>Araneoidea</taxon>
        <taxon>Araneidae</taxon>
        <taxon>Caerostris</taxon>
    </lineage>
</organism>
<reference evidence="2 3" key="1">
    <citation type="submission" date="2021-06" db="EMBL/GenBank/DDBJ databases">
        <title>Caerostris extrusa draft genome.</title>
        <authorList>
            <person name="Kono N."/>
            <person name="Arakawa K."/>
        </authorList>
    </citation>
    <scope>NUCLEOTIDE SEQUENCE [LARGE SCALE GENOMIC DNA]</scope>
</reference>
<sequence>MGCHLNFSLSQIFATAALIGSRAFDFNLLFAPSKAAIEMVIPFERGRIARIGSTARLITKRLPECGVGKKKESNVRKCVARIRRLNPRKCLNSTVLHMKEEINKRNTKDLQAQFFEKKGGGGLQRTPPRSAEKEASVAGAAS</sequence>
<gene>
    <name evidence="2" type="ORF">CEXT_702521</name>
</gene>
<keyword evidence="3" id="KW-1185">Reference proteome</keyword>
<dbReference type="Proteomes" id="UP001054945">
    <property type="component" value="Unassembled WGS sequence"/>
</dbReference>
<proteinExistence type="predicted"/>
<evidence type="ECO:0000256" key="1">
    <source>
        <dbReference type="SAM" id="MobiDB-lite"/>
    </source>
</evidence>
<accession>A0AAV4THT1</accession>
<protein>
    <submittedName>
        <fullName evidence="2">Uncharacterized protein</fullName>
    </submittedName>
</protein>
<comment type="caution">
    <text evidence="2">The sequence shown here is derived from an EMBL/GenBank/DDBJ whole genome shotgun (WGS) entry which is preliminary data.</text>
</comment>
<dbReference type="EMBL" id="BPLR01010990">
    <property type="protein sequence ID" value="GIY43548.1"/>
    <property type="molecule type" value="Genomic_DNA"/>
</dbReference>
<name>A0AAV4THT1_CAEEX</name>
<evidence type="ECO:0000313" key="3">
    <source>
        <dbReference type="Proteomes" id="UP001054945"/>
    </source>
</evidence>
<evidence type="ECO:0000313" key="2">
    <source>
        <dbReference type="EMBL" id="GIY43548.1"/>
    </source>
</evidence>
<dbReference type="AlphaFoldDB" id="A0AAV4THT1"/>
<feature type="region of interest" description="Disordered" evidence="1">
    <location>
        <begin position="115"/>
        <end position="142"/>
    </location>
</feature>